<dbReference type="Pfam" id="PF08241">
    <property type="entry name" value="Methyltransf_11"/>
    <property type="match status" value="1"/>
</dbReference>
<sequence>MLNEKKSTLLKLNLGCGRNIKSGWVNVDREEKENKLDIICDLAKEFPFKDNSCQYIYNEHFIEHLDWLSGLRFLKNCHRCLKPGGVLRLVFPDFKKVFKAYLENDADFFKLVGERLNGADYEYYRSVYRQPAKIRRERNDNPPPAWHLSRRHEDRERLERRARKFKYLIEYVDWFTHQFGEHQCLYDEESMAGILKEIGFKQVKISKFKPQIDFSNQGGRRASCYIEAVK</sequence>
<dbReference type="Gene3D" id="3.40.50.150">
    <property type="entry name" value="Vaccinia Virus protein VP39"/>
    <property type="match status" value="1"/>
</dbReference>
<evidence type="ECO:0000313" key="2">
    <source>
        <dbReference type="EMBL" id="OGF24375.1"/>
    </source>
</evidence>
<dbReference type="SUPFAM" id="SSF53335">
    <property type="entry name" value="S-adenosyl-L-methionine-dependent methyltransferases"/>
    <property type="match status" value="1"/>
</dbReference>
<name>A0A1F5SCC2_9BACT</name>
<gene>
    <name evidence="2" type="ORF">A3H66_01650</name>
</gene>
<dbReference type="GO" id="GO:0008757">
    <property type="term" value="F:S-adenosylmethionine-dependent methyltransferase activity"/>
    <property type="evidence" value="ECO:0007669"/>
    <property type="project" value="InterPro"/>
</dbReference>
<dbReference type="InterPro" id="IPR029063">
    <property type="entry name" value="SAM-dependent_MTases_sf"/>
</dbReference>
<feature type="domain" description="Methyltransferase type 11" evidence="1">
    <location>
        <begin position="27"/>
        <end position="87"/>
    </location>
</feature>
<accession>A0A1F5SCC2</accession>
<dbReference type="AlphaFoldDB" id="A0A1F5SCC2"/>
<evidence type="ECO:0000259" key="1">
    <source>
        <dbReference type="Pfam" id="PF08241"/>
    </source>
</evidence>
<comment type="caution">
    <text evidence="2">The sequence shown here is derived from an EMBL/GenBank/DDBJ whole genome shotgun (WGS) entry which is preliminary data.</text>
</comment>
<organism evidence="2 3">
    <name type="scientific">Candidatus Falkowbacteria bacterium RIFCSPLOWO2_02_FULL_45_21</name>
    <dbReference type="NCBI Taxonomy" id="1797989"/>
    <lineage>
        <taxon>Bacteria</taxon>
        <taxon>Candidatus Falkowiibacteriota</taxon>
    </lineage>
</organism>
<dbReference type="CDD" id="cd02440">
    <property type="entry name" value="AdoMet_MTases"/>
    <property type="match status" value="1"/>
</dbReference>
<dbReference type="EMBL" id="MFFW01000022">
    <property type="protein sequence ID" value="OGF24375.1"/>
    <property type="molecule type" value="Genomic_DNA"/>
</dbReference>
<dbReference type="STRING" id="1797989.A3H66_01650"/>
<protein>
    <recommendedName>
        <fullName evidence="1">Methyltransferase type 11 domain-containing protein</fullName>
    </recommendedName>
</protein>
<dbReference type="Proteomes" id="UP000178783">
    <property type="component" value="Unassembled WGS sequence"/>
</dbReference>
<reference evidence="2 3" key="1">
    <citation type="journal article" date="2016" name="Nat. Commun.">
        <title>Thousands of microbial genomes shed light on interconnected biogeochemical processes in an aquifer system.</title>
        <authorList>
            <person name="Anantharaman K."/>
            <person name="Brown C.T."/>
            <person name="Hug L.A."/>
            <person name="Sharon I."/>
            <person name="Castelle C.J."/>
            <person name="Probst A.J."/>
            <person name="Thomas B.C."/>
            <person name="Singh A."/>
            <person name="Wilkins M.J."/>
            <person name="Karaoz U."/>
            <person name="Brodie E.L."/>
            <person name="Williams K.H."/>
            <person name="Hubbard S.S."/>
            <person name="Banfield J.F."/>
        </authorList>
    </citation>
    <scope>NUCLEOTIDE SEQUENCE [LARGE SCALE GENOMIC DNA]</scope>
</reference>
<evidence type="ECO:0000313" key="3">
    <source>
        <dbReference type="Proteomes" id="UP000178783"/>
    </source>
</evidence>
<dbReference type="InterPro" id="IPR013216">
    <property type="entry name" value="Methyltransf_11"/>
</dbReference>
<proteinExistence type="predicted"/>